<evidence type="ECO:0000256" key="1">
    <source>
        <dbReference type="SAM" id="MobiDB-lite"/>
    </source>
</evidence>
<accession>A0A7W7CLZ0</accession>
<evidence type="ECO:0000313" key="3">
    <source>
        <dbReference type="EMBL" id="MBB4691006.1"/>
    </source>
</evidence>
<feature type="region of interest" description="Disordered" evidence="1">
    <location>
        <begin position="41"/>
        <end position="72"/>
    </location>
</feature>
<dbReference type="RefSeq" id="WP_184949883.1">
    <property type="nucleotide sequence ID" value="NZ_BOMC01000009.1"/>
</dbReference>
<name>A0A7W7CLZ0_9ACTN</name>
<organism evidence="3 4">
    <name type="scientific">Paractinoplanes abujensis</name>
    <dbReference type="NCBI Taxonomy" id="882441"/>
    <lineage>
        <taxon>Bacteria</taxon>
        <taxon>Bacillati</taxon>
        <taxon>Actinomycetota</taxon>
        <taxon>Actinomycetes</taxon>
        <taxon>Micromonosporales</taxon>
        <taxon>Micromonosporaceae</taxon>
        <taxon>Paractinoplanes</taxon>
    </lineage>
</organism>
<feature type="transmembrane region" description="Helical" evidence="2">
    <location>
        <begin position="17"/>
        <end position="36"/>
    </location>
</feature>
<dbReference type="Proteomes" id="UP000542742">
    <property type="component" value="Unassembled WGS sequence"/>
</dbReference>
<proteinExistence type="predicted"/>
<keyword evidence="4" id="KW-1185">Reference proteome</keyword>
<protein>
    <submittedName>
        <fullName evidence="3">Uncharacterized protein</fullName>
    </submittedName>
</protein>
<keyword evidence="2" id="KW-1133">Transmembrane helix</keyword>
<keyword evidence="2" id="KW-0812">Transmembrane</keyword>
<comment type="caution">
    <text evidence="3">The sequence shown here is derived from an EMBL/GenBank/DDBJ whole genome shotgun (WGS) entry which is preliminary data.</text>
</comment>
<sequence length="72" mass="8133">MHETIHYLWQLLPELTVAARFVTALITLGLTTSTGIRRLRRESRPRLTGEAPIALGNHNKEKITRTGTPSNR</sequence>
<dbReference type="AlphaFoldDB" id="A0A7W7CLZ0"/>
<dbReference type="EMBL" id="JACHMF010000001">
    <property type="protein sequence ID" value="MBB4691006.1"/>
    <property type="molecule type" value="Genomic_DNA"/>
</dbReference>
<evidence type="ECO:0000256" key="2">
    <source>
        <dbReference type="SAM" id="Phobius"/>
    </source>
</evidence>
<gene>
    <name evidence="3" type="ORF">BKA14_001154</name>
</gene>
<reference evidence="3 4" key="1">
    <citation type="submission" date="2020-08" db="EMBL/GenBank/DDBJ databases">
        <title>Sequencing the genomes of 1000 actinobacteria strains.</title>
        <authorList>
            <person name="Klenk H.-P."/>
        </authorList>
    </citation>
    <scope>NUCLEOTIDE SEQUENCE [LARGE SCALE GENOMIC DNA]</scope>
    <source>
        <strain evidence="3 4">DSM 45518</strain>
    </source>
</reference>
<evidence type="ECO:0000313" key="4">
    <source>
        <dbReference type="Proteomes" id="UP000542742"/>
    </source>
</evidence>
<keyword evidence="2" id="KW-0472">Membrane</keyword>